<name>A0A9P0CVX4_9CUCU</name>
<keyword evidence="3" id="KW-1185">Reference proteome</keyword>
<dbReference type="EMBL" id="OV651816">
    <property type="protein sequence ID" value="CAH1109231.1"/>
    <property type="molecule type" value="Genomic_DNA"/>
</dbReference>
<evidence type="ECO:0000313" key="2">
    <source>
        <dbReference type="EMBL" id="CAH1109231.1"/>
    </source>
</evidence>
<feature type="region of interest" description="Disordered" evidence="1">
    <location>
        <begin position="753"/>
        <end position="781"/>
    </location>
</feature>
<dbReference type="PANTHER" id="PTHR37970">
    <property type="entry name" value="PROTEIN CBG08587"/>
    <property type="match status" value="1"/>
</dbReference>
<accession>A0A9P0CVX4</accession>
<protein>
    <submittedName>
        <fullName evidence="2">Uncharacterized protein</fullName>
    </submittedName>
</protein>
<evidence type="ECO:0000256" key="1">
    <source>
        <dbReference type="SAM" id="MobiDB-lite"/>
    </source>
</evidence>
<dbReference type="OrthoDB" id="6381867at2759"/>
<dbReference type="AlphaFoldDB" id="A0A9P0CVX4"/>
<feature type="region of interest" description="Disordered" evidence="1">
    <location>
        <begin position="401"/>
        <end position="451"/>
    </location>
</feature>
<dbReference type="PANTHER" id="PTHR37970:SF1">
    <property type="entry name" value="SERINE-RICH ADHESIN FOR PLATELETS"/>
    <property type="match status" value="1"/>
</dbReference>
<proteinExistence type="predicted"/>
<organism evidence="2 3">
    <name type="scientific">Psylliodes chrysocephalus</name>
    <dbReference type="NCBI Taxonomy" id="3402493"/>
    <lineage>
        <taxon>Eukaryota</taxon>
        <taxon>Metazoa</taxon>
        <taxon>Ecdysozoa</taxon>
        <taxon>Arthropoda</taxon>
        <taxon>Hexapoda</taxon>
        <taxon>Insecta</taxon>
        <taxon>Pterygota</taxon>
        <taxon>Neoptera</taxon>
        <taxon>Endopterygota</taxon>
        <taxon>Coleoptera</taxon>
        <taxon>Polyphaga</taxon>
        <taxon>Cucujiformia</taxon>
        <taxon>Chrysomeloidea</taxon>
        <taxon>Chrysomelidae</taxon>
        <taxon>Galerucinae</taxon>
        <taxon>Alticini</taxon>
        <taxon>Psylliodes</taxon>
    </lineage>
</organism>
<reference evidence="2" key="1">
    <citation type="submission" date="2022-01" db="EMBL/GenBank/DDBJ databases">
        <authorList>
            <person name="King R."/>
        </authorList>
    </citation>
    <scope>NUCLEOTIDE SEQUENCE</scope>
</reference>
<sequence>MGNFFDLFLPESNEKIEITQIMSSAICQNFVQNAWKKELCSNCFKSIDEHQEKPKPKPINLISNDKVSGIIKSNKKAKTKNSVCFDKDLVEVIGYGGEDWCSDNEDTVDDNDSSEDEIVVDSDEESSKELQRITKENTDFNTVSLKDIEIKKSYTQLLLGKPVVDSSGKKQTLLVSVTPFGEDSTPHIKKINTKTVSQIPRAKSNNKEIVAENETNVILTSYSKNGESKEEKSLLDEISETLENGKNPIQIMVKKKAQKEILLTNESNKENIEDQTQSIQKSLVSEKKINLSRTPALKRDSEKPVMYQTSTAKIELMNTKNIKLNKDSVNTAKVKTDSKNIEKVDVNNIKADKKDMQTTSNFIRAEILHSKSDFSDTKDVKDEINSTVANAFENKLLEDKVTSLPPPIPAKYIPFSQSRDLAGKPDGREDPVSNETPPLPKTPPPVLESQSSFLHGTQPLYEKPKIPSKPTTVMLKKTQVIQTFNKLPENIPLNRQDSNELDSKCNKRKAPLPPEELLYTRSTREQSSEVEAIYVSADPLPRKSLSTDCLAVDDKRKEKNKARFSLKKFLRMGSHKDLPKLTTEVSIKHDENKPKLVIVHPSELNGTKVEVVSKQLLDQVDYQSVGHEYSTPNGEYESYPIPKAAKPPPPPRNHHEYNSNKPSLPTPPKSIEILNKQKQLSRNNSATKQQETVYANIGEVRSSIVPNKPVRTASMREREAALQQKQMVRKQIHNYEPLNVRKDATENVYDYINSTRSSSPDSDSSPDKGSPKSKNLRLGKRSESTIDVSGEYFKYGNIPRSMSLTYCGSETESEIYSPYGFYGSETEVTEDDHDWIQHGRTHKLRSRKGRSIVHKNLEDNYGAVVVANHEALAQVLENIQQMNHIQPALRGLKTLSNLRWTDFSMKSTNPVVVGSRVFHQAMWGTHNVTVAVSAGTIISNTMSLGTFNLTPIIEFSDLIPQSYLATFETIDDDNKQIQATAWILPYLQINTIQSYGDLLKTKTEEESWKGSNFVMLQLVNALKTLQAQGIEELPMSLSSFVLHKDMDKESHHRLCVLLGMTVDLASKSHQEKQGTLCMCALKALNFLHPSPKITPLLQSLLSHERAVSLTQVKSVLEFSLWGPSDVSLGSTIKERELALQRWLDLQRATVLHGLVCTRVQLTVYEECHLLFLVRSNARMMCDASLLIESSNLKHSVGFNQSRIEKCIGA</sequence>
<gene>
    <name evidence="2" type="ORF">PSYICH_LOCUS10662</name>
</gene>
<evidence type="ECO:0000313" key="3">
    <source>
        <dbReference type="Proteomes" id="UP001153636"/>
    </source>
</evidence>
<dbReference type="Proteomes" id="UP001153636">
    <property type="component" value="Chromosome 4"/>
</dbReference>
<feature type="compositionally biased region" description="Pro residues" evidence="1">
    <location>
        <begin position="437"/>
        <end position="446"/>
    </location>
</feature>
<feature type="region of interest" description="Disordered" evidence="1">
    <location>
        <begin position="626"/>
        <end position="670"/>
    </location>
</feature>
<feature type="compositionally biased region" description="Basic and acidic residues" evidence="1">
    <location>
        <begin position="421"/>
        <end position="431"/>
    </location>
</feature>